<keyword evidence="4" id="KW-1185">Reference proteome</keyword>
<protein>
    <submittedName>
        <fullName evidence="3">Alpha/beta hydrolase</fullName>
    </submittedName>
</protein>
<dbReference type="InterPro" id="IPR049492">
    <property type="entry name" value="BD-FAE-like_dom"/>
</dbReference>
<dbReference type="Pfam" id="PF20434">
    <property type="entry name" value="BD-FAE"/>
    <property type="match status" value="1"/>
</dbReference>
<organism evidence="3 4">
    <name type="scientific">Schleiferilactobacillus harbinensis</name>
    <dbReference type="NCBI Taxonomy" id="304207"/>
    <lineage>
        <taxon>Bacteria</taxon>
        <taxon>Bacillati</taxon>
        <taxon>Bacillota</taxon>
        <taxon>Bacilli</taxon>
        <taxon>Lactobacillales</taxon>
        <taxon>Lactobacillaceae</taxon>
        <taxon>Schleiferilactobacillus</taxon>
    </lineage>
</organism>
<evidence type="ECO:0000259" key="2">
    <source>
        <dbReference type="Pfam" id="PF20434"/>
    </source>
</evidence>
<dbReference type="SUPFAM" id="SSF53474">
    <property type="entry name" value="alpha/beta-Hydrolases"/>
    <property type="match status" value="1"/>
</dbReference>
<dbReference type="GO" id="GO:0016787">
    <property type="term" value="F:hydrolase activity"/>
    <property type="evidence" value="ECO:0007669"/>
    <property type="project" value="UniProtKB-KW"/>
</dbReference>
<feature type="domain" description="BD-FAE-like" evidence="2">
    <location>
        <begin position="36"/>
        <end position="219"/>
    </location>
</feature>
<dbReference type="PANTHER" id="PTHR48081:SF6">
    <property type="entry name" value="PEPTIDASE S9 PROLYL OLIGOPEPTIDASE CATALYTIC DOMAIN-CONTAINING PROTEIN"/>
    <property type="match status" value="1"/>
</dbReference>
<reference evidence="3 4" key="1">
    <citation type="submission" date="2023-02" db="EMBL/GenBank/DDBJ databases">
        <title>The predominant lactic acid bacteria and yeasts involved in the spontaneous fermentation of millet during the production of the traditional porridge Hausa koko in Ghana.</title>
        <authorList>
            <person name="Atter A."/>
            <person name="Diaz M."/>
        </authorList>
    </citation>
    <scope>NUCLEOTIDE SEQUENCE [LARGE SCALE GENOMIC DNA]</scope>
    <source>
        <strain evidence="3 4">FI11640</strain>
    </source>
</reference>
<dbReference type="InterPro" id="IPR050300">
    <property type="entry name" value="GDXG_lipolytic_enzyme"/>
</dbReference>
<gene>
    <name evidence="3" type="ORF">PS435_03305</name>
</gene>
<keyword evidence="1 3" id="KW-0378">Hydrolase</keyword>
<dbReference type="EMBL" id="JAQSGK010000005">
    <property type="protein sequence ID" value="MEE6714877.1"/>
    <property type="molecule type" value="Genomic_DNA"/>
</dbReference>
<name>A0ABU7SX09_9LACO</name>
<sequence length="274" mass="29917">MAVHYIQKVITEGPDTAQFTGYVIDNNHEMGSDRVRPAVLIFPGGGYEFISPREAEPVALKVLGLGYHAFILKYSVYPALYPTALRQAAQAILLIRHNAAAWHVDPDRIIVLGFSAGGHLAASLATMWSTPVLQDAASDPRLLRPSGLALAYSVLTAGQYTHQSSIDHLLGPEKHNPTLLHDVSPELHVTAETPPTFLWHTMADDLVPAENSLQFVQRLRSAGVPAELHLFPNGGHGLSLATDETRTPKGTEVDPQVAIWPTLFQNWVKENFSA</sequence>
<dbReference type="InterPro" id="IPR029058">
    <property type="entry name" value="AB_hydrolase_fold"/>
</dbReference>
<dbReference type="Proteomes" id="UP001330016">
    <property type="component" value="Unassembled WGS sequence"/>
</dbReference>
<dbReference type="Gene3D" id="3.40.50.1820">
    <property type="entry name" value="alpha/beta hydrolase"/>
    <property type="match status" value="1"/>
</dbReference>
<dbReference type="PANTHER" id="PTHR48081">
    <property type="entry name" value="AB HYDROLASE SUPERFAMILY PROTEIN C4A8.06C"/>
    <property type="match status" value="1"/>
</dbReference>
<evidence type="ECO:0000313" key="3">
    <source>
        <dbReference type="EMBL" id="MEE6714877.1"/>
    </source>
</evidence>
<evidence type="ECO:0000313" key="4">
    <source>
        <dbReference type="Proteomes" id="UP001330016"/>
    </source>
</evidence>
<accession>A0ABU7SX09</accession>
<comment type="caution">
    <text evidence="3">The sequence shown here is derived from an EMBL/GenBank/DDBJ whole genome shotgun (WGS) entry which is preliminary data.</text>
</comment>
<proteinExistence type="predicted"/>
<evidence type="ECO:0000256" key="1">
    <source>
        <dbReference type="ARBA" id="ARBA00022801"/>
    </source>
</evidence>